<protein>
    <submittedName>
        <fullName evidence="2">Uncharacterized protein</fullName>
    </submittedName>
</protein>
<dbReference type="EMBL" id="BAAAZP010000009">
    <property type="protein sequence ID" value="GAA3646878.1"/>
    <property type="molecule type" value="Genomic_DNA"/>
</dbReference>
<sequence>MITGAPAYRPPPYGSVNDAVLAMGPSLTGLAPARPQAVFPGMTGRRAARNAGHDNSLRDGGAGLRVRLAGVPGG</sequence>
<dbReference type="Proteomes" id="UP001500902">
    <property type="component" value="Unassembled WGS sequence"/>
</dbReference>
<name>A0ABP7B3B0_9ACTN</name>
<evidence type="ECO:0000256" key="1">
    <source>
        <dbReference type="SAM" id="MobiDB-lite"/>
    </source>
</evidence>
<reference evidence="3" key="1">
    <citation type="journal article" date="2019" name="Int. J. Syst. Evol. Microbiol.">
        <title>The Global Catalogue of Microorganisms (GCM) 10K type strain sequencing project: providing services to taxonomists for standard genome sequencing and annotation.</title>
        <authorList>
            <consortium name="The Broad Institute Genomics Platform"/>
            <consortium name="The Broad Institute Genome Sequencing Center for Infectious Disease"/>
            <person name="Wu L."/>
            <person name="Ma J."/>
        </authorList>
    </citation>
    <scope>NUCLEOTIDE SEQUENCE [LARGE SCALE GENOMIC DNA]</scope>
    <source>
        <strain evidence="3">JCM 16904</strain>
    </source>
</reference>
<comment type="caution">
    <text evidence="2">The sequence shown here is derived from an EMBL/GenBank/DDBJ whole genome shotgun (WGS) entry which is preliminary data.</text>
</comment>
<evidence type="ECO:0000313" key="3">
    <source>
        <dbReference type="Proteomes" id="UP001500902"/>
    </source>
</evidence>
<feature type="region of interest" description="Disordered" evidence="1">
    <location>
        <begin position="46"/>
        <end position="74"/>
    </location>
</feature>
<proteinExistence type="predicted"/>
<accession>A0ABP7B3B0</accession>
<organism evidence="2 3">
    <name type="scientific">Nonomuraea antimicrobica</name>
    <dbReference type="NCBI Taxonomy" id="561173"/>
    <lineage>
        <taxon>Bacteria</taxon>
        <taxon>Bacillati</taxon>
        <taxon>Actinomycetota</taxon>
        <taxon>Actinomycetes</taxon>
        <taxon>Streptosporangiales</taxon>
        <taxon>Streptosporangiaceae</taxon>
        <taxon>Nonomuraea</taxon>
    </lineage>
</organism>
<gene>
    <name evidence="2" type="ORF">GCM10022224_007090</name>
</gene>
<keyword evidence="3" id="KW-1185">Reference proteome</keyword>
<evidence type="ECO:0000313" key="2">
    <source>
        <dbReference type="EMBL" id="GAA3646878.1"/>
    </source>
</evidence>